<feature type="region of interest" description="Disordered" evidence="1">
    <location>
        <begin position="1"/>
        <end position="44"/>
    </location>
</feature>
<protein>
    <submittedName>
        <fullName evidence="4">Helix-hairpin-helix domain-containing protein</fullName>
    </submittedName>
</protein>
<evidence type="ECO:0000256" key="2">
    <source>
        <dbReference type="SAM" id="Phobius"/>
    </source>
</evidence>
<dbReference type="PANTHER" id="PTHR21180:SF32">
    <property type="entry name" value="ENDONUCLEASE_EXONUCLEASE_PHOSPHATASE FAMILY DOMAIN-CONTAINING PROTEIN 1"/>
    <property type="match status" value="1"/>
</dbReference>
<proteinExistence type="predicted"/>
<sequence length="234" mass="23771">MTQPDEPEARGRLAALVGKPLASPEPNRRPEQKSHAAEPSSRELKTSLASAFDPGRPGLKAIAAIAAVVVLAAAAYAWFSRPHAEPVAPAPASSASAPTTGLIVAVSGKVKFPGLVRLPAGARVADAIEAAGGVLPGTDLSTVNLARKVADGELITVGAPANTTASGTAADGKVNLNTATAAQLDALPGVGPVLAERIVAYRDRKGGFRNVGELRQVEGIGDAKFEQLKDLVTV</sequence>
<feature type="domain" description="Helix-hairpin-helix DNA-binding motif class 1" evidence="3">
    <location>
        <begin position="182"/>
        <end position="201"/>
    </location>
</feature>
<evidence type="ECO:0000313" key="4">
    <source>
        <dbReference type="EMBL" id="MFC4133315.1"/>
    </source>
</evidence>
<comment type="caution">
    <text evidence="4">The sequence shown here is derived from an EMBL/GenBank/DDBJ whole genome shotgun (WGS) entry which is preliminary data.</text>
</comment>
<feature type="compositionally biased region" description="Basic and acidic residues" evidence="1">
    <location>
        <begin position="26"/>
        <end position="44"/>
    </location>
</feature>
<feature type="transmembrane region" description="Helical" evidence="2">
    <location>
        <begin position="61"/>
        <end position="79"/>
    </location>
</feature>
<dbReference type="SMART" id="SM00278">
    <property type="entry name" value="HhH1"/>
    <property type="match status" value="2"/>
</dbReference>
<gene>
    <name evidence="4" type="ORF">ACFOZ4_22120</name>
</gene>
<dbReference type="InterPro" id="IPR004509">
    <property type="entry name" value="Competence_ComEA_HhH"/>
</dbReference>
<dbReference type="Gene3D" id="1.10.150.320">
    <property type="entry name" value="Photosystem II 12 kDa extrinsic protein"/>
    <property type="match status" value="1"/>
</dbReference>
<evidence type="ECO:0000313" key="5">
    <source>
        <dbReference type="Proteomes" id="UP001595816"/>
    </source>
</evidence>
<accession>A0ABV8LRA5</accession>
<dbReference type="InterPro" id="IPR010994">
    <property type="entry name" value="RuvA_2-like"/>
</dbReference>
<dbReference type="PANTHER" id="PTHR21180">
    <property type="entry name" value="ENDONUCLEASE/EXONUCLEASE/PHOSPHATASE FAMILY DOMAIN-CONTAINING PROTEIN 1"/>
    <property type="match status" value="1"/>
</dbReference>
<organism evidence="4 5">
    <name type="scientific">Hamadaea flava</name>
    <dbReference type="NCBI Taxonomy" id="1742688"/>
    <lineage>
        <taxon>Bacteria</taxon>
        <taxon>Bacillati</taxon>
        <taxon>Actinomycetota</taxon>
        <taxon>Actinomycetes</taxon>
        <taxon>Micromonosporales</taxon>
        <taxon>Micromonosporaceae</taxon>
        <taxon>Hamadaea</taxon>
    </lineage>
</organism>
<dbReference type="Pfam" id="PF10531">
    <property type="entry name" value="SLBB"/>
    <property type="match status" value="1"/>
</dbReference>
<dbReference type="Pfam" id="PF12836">
    <property type="entry name" value="HHH_3"/>
    <property type="match status" value="1"/>
</dbReference>
<keyword evidence="2" id="KW-1133">Transmembrane helix</keyword>
<keyword evidence="2" id="KW-0472">Membrane</keyword>
<evidence type="ECO:0000259" key="3">
    <source>
        <dbReference type="SMART" id="SM00278"/>
    </source>
</evidence>
<name>A0ABV8LRA5_9ACTN</name>
<dbReference type="Proteomes" id="UP001595816">
    <property type="component" value="Unassembled WGS sequence"/>
</dbReference>
<feature type="domain" description="Helix-hairpin-helix DNA-binding motif class 1" evidence="3">
    <location>
        <begin position="212"/>
        <end position="231"/>
    </location>
</feature>
<dbReference type="InterPro" id="IPR003583">
    <property type="entry name" value="Hlx-hairpin-Hlx_DNA-bd_motif"/>
</dbReference>
<keyword evidence="5" id="KW-1185">Reference proteome</keyword>
<dbReference type="NCBIfam" id="TIGR00426">
    <property type="entry name" value="competence protein ComEA helix-hairpin-helix repeat region"/>
    <property type="match status" value="1"/>
</dbReference>
<dbReference type="InterPro" id="IPR051675">
    <property type="entry name" value="Endo/Exo/Phosphatase_dom_1"/>
</dbReference>
<reference evidence="5" key="1">
    <citation type="journal article" date="2019" name="Int. J. Syst. Evol. Microbiol.">
        <title>The Global Catalogue of Microorganisms (GCM) 10K type strain sequencing project: providing services to taxonomists for standard genome sequencing and annotation.</title>
        <authorList>
            <consortium name="The Broad Institute Genomics Platform"/>
            <consortium name="The Broad Institute Genome Sequencing Center for Infectious Disease"/>
            <person name="Wu L."/>
            <person name="Ma J."/>
        </authorList>
    </citation>
    <scope>NUCLEOTIDE SEQUENCE [LARGE SCALE GENOMIC DNA]</scope>
    <source>
        <strain evidence="5">CGMCC 4.7289</strain>
    </source>
</reference>
<dbReference type="SUPFAM" id="SSF142984">
    <property type="entry name" value="Nqo1 middle domain-like"/>
    <property type="match status" value="1"/>
</dbReference>
<dbReference type="RefSeq" id="WP_372502997.1">
    <property type="nucleotide sequence ID" value="NZ_JAMZDZ010000001.1"/>
</dbReference>
<dbReference type="EMBL" id="JBHSAY010000010">
    <property type="protein sequence ID" value="MFC4133315.1"/>
    <property type="molecule type" value="Genomic_DNA"/>
</dbReference>
<evidence type="ECO:0000256" key="1">
    <source>
        <dbReference type="SAM" id="MobiDB-lite"/>
    </source>
</evidence>
<dbReference type="InterPro" id="IPR019554">
    <property type="entry name" value="Soluble_ligand-bd"/>
</dbReference>
<dbReference type="SUPFAM" id="SSF47781">
    <property type="entry name" value="RuvA domain 2-like"/>
    <property type="match status" value="1"/>
</dbReference>
<keyword evidence="2" id="KW-0812">Transmembrane</keyword>